<protein>
    <submittedName>
        <fullName evidence="4">NAD(P)-dependent oxidoreductase</fullName>
    </submittedName>
</protein>
<reference evidence="4" key="1">
    <citation type="journal article" date="2021" name="PeerJ">
        <title>Extensive microbial diversity within the chicken gut microbiome revealed by metagenomics and culture.</title>
        <authorList>
            <person name="Gilroy R."/>
            <person name="Ravi A."/>
            <person name="Getino M."/>
            <person name="Pursley I."/>
            <person name="Horton D.L."/>
            <person name="Alikhan N.F."/>
            <person name="Baker D."/>
            <person name="Gharbi K."/>
            <person name="Hall N."/>
            <person name="Watson M."/>
            <person name="Adriaenssens E.M."/>
            <person name="Foster-Nyarko E."/>
            <person name="Jarju S."/>
            <person name="Secka A."/>
            <person name="Antonio M."/>
            <person name="Oren A."/>
            <person name="Chaudhuri R.R."/>
            <person name="La Ragione R."/>
            <person name="Hildebrand F."/>
            <person name="Pallen M.J."/>
        </authorList>
    </citation>
    <scope>NUCLEOTIDE SEQUENCE</scope>
    <source>
        <strain evidence="4">378</strain>
    </source>
</reference>
<name>A0A948TEN2_9GAMM</name>
<dbReference type="Pfam" id="PF01370">
    <property type="entry name" value="Epimerase"/>
    <property type="match status" value="1"/>
</dbReference>
<evidence type="ECO:0000313" key="4">
    <source>
        <dbReference type="EMBL" id="MBU3843481.1"/>
    </source>
</evidence>
<organism evidence="4 5">
    <name type="scientific">Candidatus Anaerobiospirillum pullicola</name>
    <dbReference type="NCBI Taxonomy" id="2838451"/>
    <lineage>
        <taxon>Bacteria</taxon>
        <taxon>Pseudomonadati</taxon>
        <taxon>Pseudomonadota</taxon>
        <taxon>Gammaproteobacteria</taxon>
        <taxon>Aeromonadales</taxon>
        <taxon>Succinivibrionaceae</taxon>
        <taxon>Anaerobiospirillum</taxon>
    </lineage>
</organism>
<dbReference type="AlphaFoldDB" id="A0A948TEN2"/>
<dbReference type="InterPro" id="IPR036291">
    <property type="entry name" value="NAD(P)-bd_dom_sf"/>
</dbReference>
<gene>
    <name evidence="4" type="ORF">H9847_01210</name>
</gene>
<dbReference type="PANTHER" id="PTHR43000">
    <property type="entry name" value="DTDP-D-GLUCOSE 4,6-DEHYDRATASE-RELATED"/>
    <property type="match status" value="1"/>
</dbReference>
<sequence length="337" mass="37502">MLNQTSTSHSAPISCALITGATGFIGSWLTKLFLHHNIRVVAFGRKPWEQVDPQRLAAHKLLTYIPLSQEQLSSVPKYLEAAGIGAVQLGSNAVFYNLAWGSSGGLSDLDVAGQMGNVLASQQAFLLAEALGCKRLVQIGTMEEAFTEAYLPLDFHHAPYYNRHIIYAEAKRCARMTLKAMCSSMHCELIIVNQSHIMGPLDHRDSFITATMKRILKGEPLRFTPCEQYFDVVSVFDCVRALKIIGERGQPQAEYWIGSGHARPLKEYVNILLQLHATAAPVEFGALSYQDVRLDKSVFSPELLQRDTGFTCELDFPQITAELYTWLQTGQVITHLD</sequence>
<evidence type="ECO:0000256" key="2">
    <source>
        <dbReference type="ARBA" id="ARBA00007637"/>
    </source>
</evidence>
<reference evidence="4" key="2">
    <citation type="submission" date="2021-04" db="EMBL/GenBank/DDBJ databases">
        <authorList>
            <person name="Gilroy R."/>
        </authorList>
    </citation>
    <scope>NUCLEOTIDE SEQUENCE</scope>
    <source>
        <strain evidence="4">378</strain>
    </source>
</reference>
<evidence type="ECO:0000313" key="5">
    <source>
        <dbReference type="Proteomes" id="UP000733611"/>
    </source>
</evidence>
<accession>A0A948TEN2</accession>
<comment type="similarity">
    <text evidence="2">Belongs to the NAD(P)-dependent epimerase/dehydratase family.</text>
</comment>
<feature type="domain" description="NAD-dependent epimerase/dehydratase" evidence="3">
    <location>
        <begin position="16"/>
        <end position="258"/>
    </location>
</feature>
<dbReference type="Gene3D" id="3.40.50.720">
    <property type="entry name" value="NAD(P)-binding Rossmann-like Domain"/>
    <property type="match status" value="1"/>
</dbReference>
<evidence type="ECO:0000256" key="1">
    <source>
        <dbReference type="ARBA" id="ARBA00005125"/>
    </source>
</evidence>
<dbReference type="InterPro" id="IPR001509">
    <property type="entry name" value="Epimerase_deHydtase"/>
</dbReference>
<proteinExistence type="inferred from homology"/>
<dbReference type="SUPFAM" id="SSF51735">
    <property type="entry name" value="NAD(P)-binding Rossmann-fold domains"/>
    <property type="match status" value="1"/>
</dbReference>
<comment type="caution">
    <text evidence="4">The sequence shown here is derived from an EMBL/GenBank/DDBJ whole genome shotgun (WGS) entry which is preliminary data.</text>
</comment>
<comment type="pathway">
    <text evidence="1">Bacterial outer membrane biogenesis; LPS O-antigen biosynthesis.</text>
</comment>
<dbReference type="Proteomes" id="UP000733611">
    <property type="component" value="Unassembled WGS sequence"/>
</dbReference>
<dbReference type="EMBL" id="JAHLFE010000017">
    <property type="protein sequence ID" value="MBU3843481.1"/>
    <property type="molecule type" value="Genomic_DNA"/>
</dbReference>
<evidence type="ECO:0000259" key="3">
    <source>
        <dbReference type="Pfam" id="PF01370"/>
    </source>
</evidence>